<sequence length="670" mass="76614">DEQQRFAQIQAERMKREQAREENDLKLIEIAPKIRLNDLSRDTRLNKQFVSSLTAHSGQHHGIVDFVVNPTRFRVIIPKQNLILPLVLDGLRGPRAAGPSQDPEETHPYAVEAARLARLILMQRDVEVTIKRLDNSGRSWVGSLIFAGKDVAEILVDAGLAWINGTRVQIQQPVLNAQNVTVQNAVVSAASETDDQKVKVNETEQKEEVKPETKTAEQEEGEAKTGKKNKKKKQKPQKEKELEQKQTEKQNKPQFIITVPDFGHNQQEQKLLETQNRAALQRRGVWSLENPIMEIAVEQNLDEEQEFIENGEYGSQFENSRQKGGIISSSSTEEPKDDKTMQLCVVVDIINTGAVVLQFSKSVDEELNKRINTIMQLPKDDQHRQTYQVFRKDSLPELNTRVAVKIVQNEYSAAKSQEKVEELAKEVEKEKLDEQQQDKEKEKETEEKQGKNKNKKKGKKTESPTTWTRADVIKIDEFKGFIGLDLIDRQVYYDLPISKVTNELMVLDADLAAPGPTAECACLGYIRPIPDNAQINEEAEQNLKRKMIGNVFGCRREWTDHKQRLFVVLFDIPAAPSQQQQSSSSSSTAPTEEIKGSESQPININLDLVRLGYARYDDVDTPKYKRRELEEYIEAEKQAREAHKGAWLYGDFRSDKEAEIDERKQRRKRK</sequence>
<dbReference type="OrthoDB" id="10023235at2759"/>
<evidence type="ECO:0000313" key="3">
    <source>
        <dbReference type="EMBL" id="KAA6384839.1"/>
    </source>
</evidence>
<dbReference type="Pfam" id="PF00565">
    <property type="entry name" value="SNase"/>
    <property type="match status" value="1"/>
</dbReference>
<dbReference type="PANTHER" id="PTHR12302:SF2">
    <property type="entry name" value="STAPHYLOCOCCAL NUCLEASE DOMAIN-CONTAINING PROTEIN 1"/>
    <property type="match status" value="1"/>
</dbReference>
<dbReference type="InterPro" id="IPR035437">
    <property type="entry name" value="SNase_OB-fold_sf"/>
</dbReference>
<gene>
    <name evidence="3" type="ORF">EZS28_019633</name>
</gene>
<feature type="compositionally biased region" description="Low complexity" evidence="1">
    <location>
        <begin position="577"/>
        <end position="587"/>
    </location>
</feature>
<comment type="caution">
    <text evidence="3">The sequence shown here is derived from an EMBL/GenBank/DDBJ whole genome shotgun (WGS) entry which is preliminary data.</text>
</comment>
<dbReference type="GO" id="GO:0006402">
    <property type="term" value="P:mRNA catabolic process"/>
    <property type="evidence" value="ECO:0007669"/>
    <property type="project" value="TreeGrafter"/>
</dbReference>
<evidence type="ECO:0000256" key="1">
    <source>
        <dbReference type="SAM" id="MobiDB-lite"/>
    </source>
</evidence>
<dbReference type="PANTHER" id="PTHR12302">
    <property type="entry name" value="EBNA2 BINDING PROTEIN P100"/>
    <property type="match status" value="1"/>
</dbReference>
<evidence type="ECO:0000259" key="2">
    <source>
        <dbReference type="PROSITE" id="PS50830"/>
    </source>
</evidence>
<dbReference type="Proteomes" id="UP000324800">
    <property type="component" value="Unassembled WGS sequence"/>
</dbReference>
<proteinExistence type="predicted"/>
<dbReference type="GO" id="GO:0003723">
    <property type="term" value="F:RNA binding"/>
    <property type="evidence" value="ECO:0007669"/>
    <property type="project" value="TreeGrafter"/>
</dbReference>
<feature type="compositionally biased region" description="Basic and acidic residues" evidence="1">
    <location>
        <begin position="236"/>
        <end position="251"/>
    </location>
</feature>
<feature type="compositionally biased region" description="Basic and acidic residues" evidence="1">
    <location>
        <begin position="194"/>
        <end position="225"/>
    </location>
</feature>
<dbReference type="GO" id="GO:0005829">
    <property type="term" value="C:cytosol"/>
    <property type="evidence" value="ECO:0007669"/>
    <property type="project" value="TreeGrafter"/>
</dbReference>
<dbReference type="PROSITE" id="PS50830">
    <property type="entry name" value="TNASE_3"/>
    <property type="match status" value="1"/>
</dbReference>
<dbReference type="AlphaFoldDB" id="A0A5J4VR45"/>
<dbReference type="SMART" id="SM00318">
    <property type="entry name" value="SNc"/>
    <property type="match status" value="1"/>
</dbReference>
<reference evidence="3 4" key="1">
    <citation type="submission" date="2019-03" db="EMBL/GenBank/DDBJ databases">
        <title>Single cell metagenomics reveals metabolic interactions within the superorganism composed of flagellate Streblomastix strix and complex community of Bacteroidetes bacteria on its surface.</title>
        <authorList>
            <person name="Treitli S.C."/>
            <person name="Kolisko M."/>
            <person name="Husnik F."/>
            <person name="Keeling P."/>
            <person name="Hampl V."/>
        </authorList>
    </citation>
    <scope>NUCLEOTIDE SEQUENCE [LARGE SCALE GENOMIC DNA]</scope>
    <source>
        <strain evidence="3">ST1C</strain>
    </source>
</reference>
<dbReference type="GO" id="GO:0004518">
    <property type="term" value="F:nuclease activity"/>
    <property type="evidence" value="ECO:0007669"/>
    <property type="project" value="TreeGrafter"/>
</dbReference>
<feature type="non-terminal residue" evidence="3">
    <location>
        <position position="1"/>
    </location>
</feature>
<feature type="region of interest" description="Disordered" evidence="1">
    <location>
        <begin position="577"/>
        <end position="599"/>
    </location>
</feature>
<accession>A0A5J4VR45</accession>
<feature type="domain" description="TNase-like" evidence="2">
    <location>
        <begin position="58"/>
        <end position="288"/>
    </location>
</feature>
<protein>
    <recommendedName>
        <fullName evidence="2">TNase-like domain-containing protein</fullName>
    </recommendedName>
</protein>
<name>A0A5J4VR45_9EUKA</name>
<feature type="compositionally biased region" description="Basic and acidic residues" evidence="1">
    <location>
        <begin position="426"/>
        <end position="450"/>
    </location>
</feature>
<dbReference type="Gene3D" id="2.40.50.90">
    <property type="match status" value="2"/>
</dbReference>
<feature type="region of interest" description="Disordered" evidence="1">
    <location>
        <begin position="189"/>
        <end position="254"/>
    </location>
</feature>
<dbReference type="GO" id="GO:0005634">
    <property type="term" value="C:nucleus"/>
    <property type="evidence" value="ECO:0007669"/>
    <property type="project" value="TreeGrafter"/>
</dbReference>
<feature type="compositionally biased region" description="Basic residues" evidence="1">
    <location>
        <begin position="226"/>
        <end position="235"/>
    </location>
</feature>
<organism evidence="3 4">
    <name type="scientific">Streblomastix strix</name>
    <dbReference type="NCBI Taxonomy" id="222440"/>
    <lineage>
        <taxon>Eukaryota</taxon>
        <taxon>Metamonada</taxon>
        <taxon>Preaxostyla</taxon>
        <taxon>Oxymonadida</taxon>
        <taxon>Streblomastigidae</taxon>
        <taxon>Streblomastix</taxon>
    </lineage>
</organism>
<feature type="region of interest" description="Disordered" evidence="1">
    <location>
        <begin position="426"/>
        <end position="465"/>
    </location>
</feature>
<dbReference type="EMBL" id="SNRW01005550">
    <property type="protein sequence ID" value="KAA6384839.1"/>
    <property type="molecule type" value="Genomic_DNA"/>
</dbReference>
<dbReference type="SUPFAM" id="SSF50199">
    <property type="entry name" value="Staphylococcal nuclease"/>
    <property type="match status" value="2"/>
</dbReference>
<dbReference type="InterPro" id="IPR016071">
    <property type="entry name" value="Staphylococal_nuclease_OB-fold"/>
</dbReference>
<evidence type="ECO:0000313" key="4">
    <source>
        <dbReference type="Proteomes" id="UP000324800"/>
    </source>
</evidence>